<dbReference type="Pfam" id="PF04674">
    <property type="entry name" value="Phi_1"/>
    <property type="match status" value="1"/>
</dbReference>
<evidence type="ECO:0000256" key="2">
    <source>
        <dbReference type="ARBA" id="ARBA00022523"/>
    </source>
</evidence>
<keyword evidence="9" id="KW-0472">Membrane</keyword>
<keyword evidence="6" id="KW-0067">ATP-binding</keyword>
<dbReference type="GO" id="GO:0048046">
    <property type="term" value="C:apoplast"/>
    <property type="evidence" value="ECO:0007669"/>
    <property type="project" value="UniProtKB-SubCell"/>
</dbReference>
<dbReference type="InterPro" id="IPR011009">
    <property type="entry name" value="Kinase-like_dom_sf"/>
</dbReference>
<reference evidence="12" key="2">
    <citation type="journal article" date="2022" name="Hortic Res">
        <title>The genome of Dioscorea zingiberensis sheds light on the biosynthesis, origin and evolution of the medicinally important diosgenin saponins.</title>
        <authorList>
            <person name="Li Y."/>
            <person name="Tan C."/>
            <person name="Li Z."/>
            <person name="Guo J."/>
            <person name="Li S."/>
            <person name="Chen X."/>
            <person name="Wang C."/>
            <person name="Dai X."/>
            <person name="Yang H."/>
            <person name="Song W."/>
            <person name="Hou L."/>
            <person name="Xu J."/>
            <person name="Tong Z."/>
            <person name="Xu A."/>
            <person name="Yuan X."/>
            <person name="Wang W."/>
            <person name="Yang Q."/>
            <person name="Chen L."/>
            <person name="Sun Z."/>
            <person name="Wang K."/>
            <person name="Pan B."/>
            <person name="Chen J."/>
            <person name="Bao Y."/>
            <person name="Liu F."/>
            <person name="Qi X."/>
            <person name="Gang D.R."/>
            <person name="Wen J."/>
            <person name="Li J."/>
        </authorList>
    </citation>
    <scope>NUCLEOTIDE SEQUENCE</scope>
    <source>
        <strain evidence="12">Dzin_1.0</strain>
    </source>
</reference>
<keyword evidence="3" id="KW-0964">Secreted</keyword>
<evidence type="ECO:0000256" key="5">
    <source>
        <dbReference type="ARBA" id="ARBA00022741"/>
    </source>
</evidence>
<evidence type="ECO:0008006" key="14">
    <source>
        <dbReference type="Google" id="ProtNLM"/>
    </source>
</evidence>
<dbReference type="GO" id="GO:0004672">
    <property type="term" value="F:protein kinase activity"/>
    <property type="evidence" value="ECO:0007669"/>
    <property type="project" value="InterPro"/>
</dbReference>
<keyword evidence="9" id="KW-1133">Transmembrane helix</keyword>
<protein>
    <recommendedName>
        <fullName evidence="14">Protein kinase domain-containing protein</fullName>
    </recommendedName>
</protein>
<dbReference type="Proteomes" id="UP001085076">
    <property type="component" value="Miscellaneous, Linkage group lg03"/>
</dbReference>
<evidence type="ECO:0000256" key="7">
    <source>
        <dbReference type="ARBA" id="ARBA00023157"/>
    </source>
</evidence>
<dbReference type="OrthoDB" id="689277at2759"/>
<feature type="domain" description="CUB" evidence="10">
    <location>
        <begin position="422"/>
        <end position="536"/>
    </location>
</feature>
<dbReference type="GO" id="GO:0005886">
    <property type="term" value="C:plasma membrane"/>
    <property type="evidence" value="ECO:0007669"/>
    <property type="project" value="TreeGrafter"/>
</dbReference>
<evidence type="ECO:0000256" key="6">
    <source>
        <dbReference type="ARBA" id="ARBA00022840"/>
    </source>
</evidence>
<accession>A0A9D5HJL6</accession>
<dbReference type="InterPro" id="IPR035914">
    <property type="entry name" value="Sperma_CUB_dom_sf"/>
</dbReference>
<dbReference type="Gene3D" id="2.60.120.290">
    <property type="entry name" value="Spermadhesin, CUB domain"/>
    <property type="match status" value="2"/>
</dbReference>
<evidence type="ECO:0000256" key="8">
    <source>
        <dbReference type="ARBA" id="ARBA00023591"/>
    </source>
</evidence>
<dbReference type="InterPro" id="IPR000719">
    <property type="entry name" value="Prot_kinase_dom"/>
</dbReference>
<name>A0A9D5HJL6_9LILI</name>
<evidence type="ECO:0000259" key="10">
    <source>
        <dbReference type="PROSITE" id="PS01180"/>
    </source>
</evidence>
<dbReference type="AlphaFoldDB" id="A0A9D5HJL6"/>
<dbReference type="Pfam" id="PF00431">
    <property type="entry name" value="CUB"/>
    <property type="match status" value="2"/>
</dbReference>
<evidence type="ECO:0000256" key="1">
    <source>
        <dbReference type="ARBA" id="ARBA00004271"/>
    </source>
</evidence>
<reference evidence="12" key="1">
    <citation type="submission" date="2021-03" db="EMBL/GenBank/DDBJ databases">
        <authorList>
            <person name="Li Z."/>
            <person name="Yang C."/>
        </authorList>
    </citation>
    <scope>NUCLEOTIDE SEQUENCE</scope>
    <source>
        <strain evidence="12">Dzin_1.0</strain>
        <tissue evidence="12">Leaf</tissue>
    </source>
</reference>
<comment type="subcellular location">
    <subcellularLocation>
        <location evidence="1">Secreted</location>
        <location evidence="1">Extracellular space</location>
        <location evidence="1">Apoplast</location>
    </subcellularLocation>
</comment>
<evidence type="ECO:0000259" key="11">
    <source>
        <dbReference type="PROSITE" id="PS50011"/>
    </source>
</evidence>
<dbReference type="SMART" id="SM00042">
    <property type="entry name" value="CUB"/>
    <property type="match status" value="2"/>
</dbReference>
<dbReference type="InterPro" id="IPR001245">
    <property type="entry name" value="Ser-Thr/Tyr_kinase_cat_dom"/>
</dbReference>
<dbReference type="CDD" id="cd00041">
    <property type="entry name" value="CUB"/>
    <property type="match status" value="1"/>
</dbReference>
<proteinExistence type="inferred from homology"/>
<dbReference type="GO" id="GO:0005524">
    <property type="term" value="F:ATP binding"/>
    <property type="evidence" value="ECO:0007669"/>
    <property type="project" value="UniProtKB-KW"/>
</dbReference>
<dbReference type="SUPFAM" id="SSF49854">
    <property type="entry name" value="Spermadhesin, CUB domain"/>
    <property type="match status" value="2"/>
</dbReference>
<evidence type="ECO:0000313" key="12">
    <source>
        <dbReference type="EMBL" id="KAJ0978856.1"/>
    </source>
</evidence>
<evidence type="ECO:0000313" key="13">
    <source>
        <dbReference type="Proteomes" id="UP001085076"/>
    </source>
</evidence>
<dbReference type="InterPro" id="IPR006766">
    <property type="entry name" value="EXORDIUM-like"/>
</dbReference>
<evidence type="ECO:0000256" key="4">
    <source>
        <dbReference type="ARBA" id="ARBA00022729"/>
    </source>
</evidence>
<evidence type="ECO:0000256" key="3">
    <source>
        <dbReference type="ARBA" id="ARBA00022525"/>
    </source>
</evidence>
<comment type="caution">
    <text evidence="12">The sequence shown here is derived from an EMBL/GenBank/DDBJ whole genome shotgun (WGS) entry which is preliminary data.</text>
</comment>
<keyword evidence="13" id="KW-1185">Reference proteome</keyword>
<dbReference type="SUPFAM" id="SSF56112">
    <property type="entry name" value="Protein kinase-like (PK-like)"/>
    <property type="match status" value="1"/>
</dbReference>
<keyword evidence="2" id="KW-0052">Apoplast</keyword>
<feature type="domain" description="Protein kinase" evidence="11">
    <location>
        <begin position="593"/>
        <end position="860"/>
    </location>
</feature>
<comment type="similarity">
    <text evidence="8">Belongs to the EXORDIUM family.</text>
</comment>
<sequence length="860" mass="95419">MVTQPVTINLIWISDGWSKTGQDALRNAVNSLTSMSHDSTTVTSSQDVPTLGQWWDVVRQYRDGVDRPVTDKVSLGSECFYTGPHMNMTLDQVMHIAKSVFNQSSIAETQGNITCMHPFNFSSNSIHLMLVSQNVYFLDGVGESEMIYRCKGDLEVVVNMNKNERNKVKVSWISEPQDEDDRCSWRLDSKLYLGPPNGDERMDVLIGNTVAKVADEVTNGDGRGWSVSNQSEDGNTGSSLSEVCMMQWRDTAAALPLFRDVKKNVSFNAVGANGYRYILPYLWDERISNCALRMADVCGAESKTLRQVQGKVTGGISVNHTTGLQPYSPNKQCGWDIQYPGAKSILFSIDYVSISPQDELRVCSIDGGDDDDDDADSPCSVIQSGTKEIKITGSKASIKFSTGNEVPFDARGWAMAYSAGFCEGTEDIYDEDGVISYAPPTGFSYFRGLSCKWVLHAKPGTPVSLSFTHINTTKELDYVAVLEIKEGQKFSQVANFSGSYSLSHLPHKMNLTGKVMIIFTTKTDQGNGWSAEFSISSPDKPHRPVFFIAVQVSALVVVFTLLVLIILAFRKFRRRDGNTSADEELKVMNLEANKEAGCIGEGPSAIVYRADMVGGTRIAVKYLKEDNTETFDLEERILLRVSSHPHIVSFVGHSQDSLGRKFLAFEFMSRGTLSHNLSERGEDVSWEKRLTIALQIALALQKLHMCSKPPIYHGNLRSDNVLLDELWNAKLGGFGSANYCRRDGWRIGNQAEMEEDIENFGVVLVELLRGEVLNSSSSPCCPMYLDEVNVLVAGKECLDQRLELPQEDNKVMGLAKLGEIAKWCINAGRDHQGVSTRPRIGDVVLILEQVQQLFRGNNLR</sequence>
<dbReference type="Gene3D" id="1.10.510.10">
    <property type="entry name" value="Transferase(Phosphotransferase) domain 1"/>
    <property type="match status" value="1"/>
</dbReference>
<keyword evidence="9" id="KW-0812">Transmembrane</keyword>
<keyword evidence="7" id="KW-1015">Disulfide bond</keyword>
<organism evidence="12 13">
    <name type="scientific">Dioscorea zingiberensis</name>
    <dbReference type="NCBI Taxonomy" id="325984"/>
    <lineage>
        <taxon>Eukaryota</taxon>
        <taxon>Viridiplantae</taxon>
        <taxon>Streptophyta</taxon>
        <taxon>Embryophyta</taxon>
        <taxon>Tracheophyta</taxon>
        <taxon>Spermatophyta</taxon>
        <taxon>Magnoliopsida</taxon>
        <taxon>Liliopsida</taxon>
        <taxon>Dioscoreales</taxon>
        <taxon>Dioscoreaceae</taxon>
        <taxon>Dioscorea</taxon>
    </lineage>
</organism>
<keyword evidence="5" id="KW-0547">Nucleotide-binding</keyword>
<dbReference type="PANTHER" id="PTHR27001:SF931">
    <property type="entry name" value="OS11G0664100 PROTEIN"/>
    <property type="match status" value="1"/>
</dbReference>
<dbReference type="EMBL" id="JAGGNH010000003">
    <property type="protein sequence ID" value="KAJ0978856.1"/>
    <property type="molecule type" value="Genomic_DNA"/>
</dbReference>
<dbReference type="Pfam" id="PF07714">
    <property type="entry name" value="PK_Tyr_Ser-Thr"/>
    <property type="match status" value="1"/>
</dbReference>
<dbReference type="PANTHER" id="PTHR27001">
    <property type="entry name" value="OS01G0253100 PROTEIN"/>
    <property type="match status" value="1"/>
</dbReference>
<feature type="transmembrane region" description="Helical" evidence="9">
    <location>
        <begin position="545"/>
        <end position="569"/>
    </location>
</feature>
<keyword evidence="4" id="KW-0732">Signal</keyword>
<dbReference type="InterPro" id="IPR000859">
    <property type="entry name" value="CUB_dom"/>
</dbReference>
<dbReference type="PROSITE" id="PS50011">
    <property type="entry name" value="PROTEIN_KINASE_DOM"/>
    <property type="match status" value="1"/>
</dbReference>
<dbReference type="PROSITE" id="PS01180">
    <property type="entry name" value="CUB"/>
    <property type="match status" value="1"/>
</dbReference>
<evidence type="ECO:0000256" key="9">
    <source>
        <dbReference type="SAM" id="Phobius"/>
    </source>
</evidence>
<gene>
    <name evidence="12" type="ORF">J5N97_014330</name>
</gene>